<organism evidence="3 4">
    <name type="scientific">Ktedonosporobacter rubrisoli</name>
    <dbReference type="NCBI Taxonomy" id="2509675"/>
    <lineage>
        <taxon>Bacteria</taxon>
        <taxon>Bacillati</taxon>
        <taxon>Chloroflexota</taxon>
        <taxon>Ktedonobacteria</taxon>
        <taxon>Ktedonobacterales</taxon>
        <taxon>Ktedonosporobacteraceae</taxon>
        <taxon>Ktedonosporobacter</taxon>
    </lineage>
</organism>
<keyword evidence="1" id="KW-0812">Transmembrane</keyword>
<dbReference type="SUPFAM" id="SSF54106">
    <property type="entry name" value="LysM domain"/>
    <property type="match status" value="1"/>
</dbReference>
<dbReference type="CDD" id="cd00118">
    <property type="entry name" value="LysM"/>
    <property type="match status" value="1"/>
</dbReference>
<dbReference type="KEGG" id="kbs:EPA93_18015"/>
<feature type="transmembrane region" description="Helical" evidence="1">
    <location>
        <begin position="32"/>
        <end position="52"/>
    </location>
</feature>
<dbReference type="Pfam" id="PF01476">
    <property type="entry name" value="LysM"/>
    <property type="match status" value="1"/>
</dbReference>
<dbReference type="Gene3D" id="1.10.530.10">
    <property type="match status" value="1"/>
</dbReference>
<proteinExistence type="predicted"/>
<dbReference type="SUPFAM" id="SSF53955">
    <property type="entry name" value="Lysozyme-like"/>
    <property type="match status" value="1"/>
</dbReference>
<feature type="domain" description="LysM" evidence="2">
    <location>
        <begin position="71"/>
        <end position="115"/>
    </location>
</feature>
<dbReference type="InterPro" id="IPR023346">
    <property type="entry name" value="Lysozyme-like_dom_sf"/>
</dbReference>
<evidence type="ECO:0000313" key="3">
    <source>
        <dbReference type="EMBL" id="QBD77785.1"/>
    </source>
</evidence>
<gene>
    <name evidence="3" type="ORF">EPA93_18015</name>
</gene>
<dbReference type="PANTHER" id="PTHR37423">
    <property type="entry name" value="SOLUBLE LYTIC MUREIN TRANSGLYCOSYLASE-RELATED"/>
    <property type="match status" value="1"/>
</dbReference>
<evidence type="ECO:0000256" key="1">
    <source>
        <dbReference type="SAM" id="Phobius"/>
    </source>
</evidence>
<evidence type="ECO:0000259" key="2">
    <source>
        <dbReference type="PROSITE" id="PS51782"/>
    </source>
</evidence>
<dbReference type="InterPro" id="IPR008258">
    <property type="entry name" value="Transglycosylase_SLT_dom_1"/>
</dbReference>
<dbReference type="EMBL" id="CP035758">
    <property type="protein sequence ID" value="QBD77785.1"/>
    <property type="molecule type" value="Genomic_DNA"/>
</dbReference>
<keyword evidence="1" id="KW-0472">Membrane</keyword>
<keyword evidence="1" id="KW-1133">Transmembrane helix</keyword>
<dbReference type="InterPro" id="IPR036779">
    <property type="entry name" value="LysM_dom_sf"/>
</dbReference>
<dbReference type="InterPro" id="IPR018392">
    <property type="entry name" value="LysM"/>
</dbReference>
<dbReference type="OrthoDB" id="9815002at2"/>
<name>A0A4P6JR09_KTERU</name>
<sequence length="277" mass="31133">MMNTPIQEFAAAHTIAWQGCKDKLGCLLPQPFHRQIVLLALTLILFFGSVVVSQRHPDVYAANPGYGNVCTWYKVRPGDTLGRIARNNRTTAASLARANNIRNINLIFIHQQLCIPRPAGNSHTSLESSSGLHPNGSVRWYAYNALDWSSRQEVSALLQQAARYYGLPVNLLYAIAWQESGWNQHIIARDGGIGTMQIMPYTAMSINASTGIRRDPYKLSDNIYMGATYLRWLWSDFHGDLSKVISAYNEGGWSVVHRGIFNWPYVSSVLALMRQFN</sequence>
<dbReference type="PANTHER" id="PTHR37423:SF2">
    <property type="entry name" value="MEMBRANE-BOUND LYTIC MUREIN TRANSGLYCOSYLASE C"/>
    <property type="match status" value="1"/>
</dbReference>
<dbReference type="Pfam" id="PF01464">
    <property type="entry name" value="SLT"/>
    <property type="match status" value="1"/>
</dbReference>
<keyword evidence="4" id="KW-1185">Reference proteome</keyword>
<protein>
    <submittedName>
        <fullName evidence="3">LysM peptidoglycan-binding domain-containing protein</fullName>
    </submittedName>
</protein>
<dbReference type="Proteomes" id="UP000290365">
    <property type="component" value="Chromosome"/>
</dbReference>
<reference evidence="3 4" key="1">
    <citation type="submission" date="2019-01" db="EMBL/GenBank/DDBJ databases">
        <title>Ktedonosporobacter rubrisoli SCAWS-G2.</title>
        <authorList>
            <person name="Huang Y."/>
            <person name="Yan B."/>
        </authorList>
    </citation>
    <scope>NUCLEOTIDE SEQUENCE [LARGE SCALE GENOMIC DNA]</scope>
    <source>
        <strain evidence="3 4">SCAWS-G2</strain>
    </source>
</reference>
<dbReference type="Gene3D" id="3.10.350.10">
    <property type="entry name" value="LysM domain"/>
    <property type="match status" value="1"/>
</dbReference>
<accession>A0A4P6JR09</accession>
<dbReference type="SMART" id="SM00257">
    <property type="entry name" value="LysM"/>
    <property type="match status" value="1"/>
</dbReference>
<evidence type="ECO:0000313" key="4">
    <source>
        <dbReference type="Proteomes" id="UP000290365"/>
    </source>
</evidence>
<dbReference type="PROSITE" id="PS51782">
    <property type="entry name" value="LYSM"/>
    <property type="match status" value="1"/>
</dbReference>
<dbReference type="RefSeq" id="WP_129888838.1">
    <property type="nucleotide sequence ID" value="NZ_CP035758.1"/>
</dbReference>
<dbReference type="AlphaFoldDB" id="A0A4P6JR09"/>